<evidence type="ECO:0000256" key="4">
    <source>
        <dbReference type="PROSITE-ProRule" id="PRU00335"/>
    </source>
</evidence>
<evidence type="ECO:0000256" key="2">
    <source>
        <dbReference type="ARBA" id="ARBA00023125"/>
    </source>
</evidence>
<accession>A0A117MM55</accession>
<evidence type="ECO:0000313" key="6">
    <source>
        <dbReference type="EMBL" id="KUL24954.1"/>
    </source>
</evidence>
<dbReference type="EMBL" id="LLZH01000318">
    <property type="protein sequence ID" value="KUL24954.1"/>
    <property type="molecule type" value="Genomic_DNA"/>
</dbReference>
<dbReference type="InterPro" id="IPR049445">
    <property type="entry name" value="TetR_SbtR-like_C"/>
</dbReference>
<dbReference type="InterPro" id="IPR001647">
    <property type="entry name" value="HTH_TetR"/>
</dbReference>
<keyword evidence="1" id="KW-0805">Transcription regulation</keyword>
<evidence type="ECO:0000259" key="5">
    <source>
        <dbReference type="PROSITE" id="PS50977"/>
    </source>
</evidence>
<dbReference type="SUPFAM" id="SSF48498">
    <property type="entry name" value="Tetracyclin repressor-like, C-terminal domain"/>
    <property type="match status" value="1"/>
</dbReference>
<dbReference type="GO" id="GO:0003700">
    <property type="term" value="F:DNA-binding transcription factor activity"/>
    <property type="evidence" value="ECO:0007669"/>
    <property type="project" value="TreeGrafter"/>
</dbReference>
<keyword evidence="2 4" id="KW-0238">DNA-binding</keyword>
<protein>
    <submittedName>
        <fullName evidence="6">TetR family transcriptional regulator</fullName>
    </submittedName>
</protein>
<dbReference type="Gene3D" id="1.10.357.10">
    <property type="entry name" value="Tetracycline Repressor, domain 2"/>
    <property type="match status" value="1"/>
</dbReference>
<dbReference type="Proteomes" id="UP000053244">
    <property type="component" value="Unassembled WGS sequence"/>
</dbReference>
<keyword evidence="7" id="KW-1185">Reference proteome</keyword>
<dbReference type="PROSITE" id="PS50977">
    <property type="entry name" value="HTH_TETR_2"/>
    <property type="match status" value="1"/>
</dbReference>
<dbReference type="RefSeq" id="WP_067704622.1">
    <property type="nucleotide sequence ID" value="NZ_LLZH01000318.1"/>
</dbReference>
<gene>
    <name evidence="6" type="ORF">ADL15_42550</name>
</gene>
<dbReference type="PROSITE" id="PS01081">
    <property type="entry name" value="HTH_TETR_1"/>
    <property type="match status" value="1"/>
</dbReference>
<keyword evidence="3" id="KW-0804">Transcription</keyword>
<evidence type="ECO:0000313" key="7">
    <source>
        <dbReference type="Proteomes" id="UP000053244"/>
    </source>
</evidence>
<dbReference type="AlphaFoldDB" id="A0A117MM55"/>
<dbReference type="GO" id="GO:0000976">
    <property type="term" value="F:transcription cis-regulatory region binding"/>
    <property type="evidence" value="ECO:0007669"/>
    <property type="project" value="TreeGrafter"/>
</dbReference>
<organism evidence="6 7">
    <name type="scientific">Actinoplanes awajinensis subsp. mycoplanecinus</name>
    <dbReference type="NCBI Taxonomy" id="135947"/>
    <lineage>
        <taxon>Bacteria</taxon>
        <taxon>Bacillati</taxon>
        <taxon>Actinomycetota</taxon>
        <taxon>Actinomycetes</taxon>
        <taxon>Micromonosporales</taxon>
        <taxon>Micromonosporaceae</taxon>
        <taxon>Actinoplanes</taxon>
    </lineage>
</organism>
<dbReference type="InterPro" id="IPR009057">
    <property type="entry name" value="Homeodomain-like_sf"/>
</dbReference>
<comment type="caution">
    <text evidence="6">The sequence shown here is derived from an EMBL/GenBank/DDBJ whole genome shotgun (WGS) entry which is preliminary data.</text>
</comment>
<dbReference type="Pfam" id="PF00440">
    <property type="entry name" value="TetR_N"/>
    <property type="match status" value="1"/>
</dbReference>
<dbReference type="InterPro" id="IPR050109">
    <property type="entry name" value="HTH-type_TetR-like_transc_reg"/>
</dbReference>
<dbReference type="PANTHER" id="PTHR30055:SF234">
    <property type="entry name" value="HTH-TYPE TRANSCRIPTIONAL REGULATOR BETI"/>
    <property type="match status" value="1"/>
</dbReference>
<name>A0A117MM55_9ACTN</name>
<feature type="DNA-binding region" description="H-T-H motif" evidence="4">
    <location>
        <begin position="36"/>
        <end position="55"/>
    </location>
</feature>
<dbReference type="InterPro" id="IPR023772">
    <property type="entry name" value="DNA-bd_HTH_TetR-type_CS"/>
</dbReference>
<dbReference type="InterPro" id="IPR036271">
    <property type="entry name" value="Tet_transcr_reg_TetR-rel_C_sf"/>
</dbReference>
<dbReference type="PRINTS" id="PR00455">
    <property type="entry name" value="HTHTETR"/>
</dbReference>
<dbReference type="PANTHER" id="PTHR30055">
    <property type="entry name" value="HTH-TYPE TRANSCRIPTIONAL REGULATOR RUTR"/>
    <property type="match status" value="1"/>
</dbReference>
<dbReference type="Pfam" id="PF21597">
    <property type="entry name" value="TetR_C_43"/>
    <property type="match status" value="1"/>
</dbReference>
<evidence type="ECO:0000256" key="3">
    <source>
        <dbReference type="ARBA" id="ARBA00023163"/>
    </source>
</evidence>
<proteinExistence type="predicted"/>
<dbReference type="OrthoDB" id="3382616at2"/>
<reference evidence="6 7" key="1">
    <citation type="submission" date="2015-10" db="EMBL/GenBank/DDBJ databases">
        <authorList>
            <person name="Gilbert D.G."/>
        </authorList>
    </citation>
    <scope>NUCLEOTIDE SEQUENCE [LARGE SCALE GENOMIC DNA]</scope>
    <source>
        <strain evidence="6 7">NRRL B-16712</strain>
    </source>
</reference>
<feature type="domain" description="HTH tetR-type" evidence="5">
    <location>
        <begin position="14"/>
        <end position="73"/>
    </location>
</feature>
<evidence type="ECO:0000256" key="1">
    <source>
        <dbReference type="ARBA" id="ARBA00023015"/>
    </source>
</evidence>
<dbReference type="SUPFAM" id="SSF46689">
    <property type="entry name" value="Homeodomain-like"/>
    <property type="match status" value="1"/>
</dbReference>
<sequence>MTETTARPLRRDAQRNRERILAAAGDVFAARGFAATLDDVAHHAGVGVGTVYRRFPTKEALIEALFADRLEDLVSLAEDAAALPSGWDGLTMMLRRSVEMHAVDRGLRDAALCVGVEKHHFAKVGEQLVPLLQELIDRAHAEGMLRADIGMHDFPVIMASVTDLARHTGGDRPAVYRRFLELIIDGMRADPANGDLGPSLTQADVEAIVHDCVPPFEGRKRN</sequence>